<dbReference type="Proteomes" id="UP001230156">
    <property type="component" value="Unassembled WGS sequence"/>
</dbReference>
<feature type="transmembrane region" description="Helical" evidence="1">
    <location>
        <begin position="41"/>
        <end position="62"/>
    </location>
</feature>
<evidence type="ECO:0000256" key="1">
    <source>
        <dbReference type="SAM" id="Phobius"/>
    </source>
</evidence>
<evidence type="ECO:0000259" key="2">
    <source>
        <dbReference type="Pfam" id="PF14378"/>
    </source>
</evidence>
<comment type="caution">
    <text evidence="3">The sequence shown here is derived from an EMBL/GenBank/DDBJ whole genome shotgun (WGS) entry which is preliminary data.</text>
</comment>
<sequence length="351" mass="39447">MRAIAASWPRADLAIALAMLVYFGAAWMICTLSGHPGVFAPFIYVLPFYACYGLYALVLLVASSSKRRGKTALMRLLQSLEPPQLRRRLKAAAPVLAAMPFFMAGFTSFKNLLNVIFPFTWDDRLATADKWLHFGRQPWQWLSIEIWPLTRFIELVYAFWGVLLVLLPLLVYLVSEEWRHRARFLISYQLIFVLLGNVAAAAFMSAGPFAFQYSVAPHGDFMPLLQYLDHGDPARSFSAVLYQHYLWLLYMNRVSGFGSAISAFPSVHVAMAMLYLIYAWRFGRVARLLALAFLLLVLIGSVHLAWHYAVDGYAGILGAVAIYAAVGLLLPKSRPVDPGYEPGEPARTKTR</sequence>
<keyword evidence="1" id="KW-0472">Membrane</keyword>
<dbReference type="RefSeq" id="WP_379954354.1">
    <property type="nucleotide sequence ID" value="NZ_JAUYVI010000002.1"/>
</dbReference>
<accession>A0ABU0YJM3</accession>
<reference evidence="4" key="1">
    <citation type="submission" date="2023-08" db="EMBL/GenBank/DDBJ databases">
        <title>Rhodospirillaceae gen. nov., a novel taxon isolated from the Yangtze River Yuezi River estuary sludge.</title>
        <authorList>
            <person name="Ruan L."/>
        </authorList>
    </citation>
    <scope>NUCLEOTIDE SEQUENCE [LARGE SCALE GENOMIC DNA]</scope>
    <source>
        <strain evidence="4">R-7</strain>
    </source>
</reference>
<keyword evidence="4" id="KW-1185">Reference proteome</keyword>
<organism evidence="3 4">
    <name type="scientific">Dongia sedimenti</name>
    <dbReference type="NCBI Taxonomy" id="3064282"/>
    <lineage>
        <taxon>Bacteria</taxon>
        <taxon>Pseudomonadati</taxon>
        <taxon>Pseudomonadota</taxon>
        <taxon>Alphaproteobacteria</taxon>
        <taxon>Rhodospirillales</taxon>
        <taxon>Dongiaceae</taxon>
        <taxon>Dongia</taxon>
    </lineage>
</organism>
<keyword evidence="1" id="KW-0812">Transmembrane</keyword>
<feature type="transmembrane region" description="Helical" evidence="1">
    <location>
        <begin position="186"/>
        <end position="211"/>
    </location>
</feature>
<dbReference type="Pfam" id="PF14378">
    <property type="entry name" value="PAP2_3"/>
    <property type="match status" value="1"/>
</dbReference>
<evidence type="ECO:0000313" key="3">
    <source>
        <dbReference type="EMBL" id="MDQ7246938.1"/>
    </source>
</evidence>
<keyword evidence="1" id="KW-1133">Transmembrane helix</keyword>
<feature type="transmembrane region" description="Helical" evidence="1">
    <location>
        <begin position="312"/>
        <end position="330"/>
    </location>
</feature>
<dbReference type="InterPro" id="IPR026841">
    <property type="entry name" value="Aur1/Ipt1"/>
</dbReference>
<feature type="transmembrane region" description="Helical" evidence="1">
    <location>
        <begin position="91"/>
        <end position="109"/>
    </location>
</feature>
<proteinExistence type="predicted"/>
<feature type="transmembrane region" description="Helical" evidence="1">
    <location>
        <begin position="257"/>
        <end position="278"/>
    </location>
</feature>
<feature type="transmembrane region" description="Helical" evidence="1">
    <location>
        <begin position="155"/>
        <end position="174"/>
    </location>
</feature>
<feature type="transmembrane region" description="Helical" evidence="1">
    <location>
        <begin position="12"/>
        <end position="29"/>
    </location>
</feature>
<feature type="domain" description="Inositolphosphotransferase Aur1/Ipt1" evidence="2">
    <location>
        <begin position="125"/>
        <end position="324"/>
    </location>
</feature>
<protein>
    <submittedName>
        <fullName evidence="3">Phosphatase PAP2 family protein</fullName>
    </submittedName>
</protein>
<evidence type="ECO:0000313" key="4">
    <source>
        <dbReference type="Proteomes" id="UP001230156"/>
    </source>
</evidence>
<feature type="transmembrane region" description="Helical" evidence="1">
    <location>
        <begin position="285"/>
        <end position="306"/>
    </location>
</feature>
<gene>
    <name evidence="3" type="ORF">Q8A70_04650</name>
</gene>
<dbReference type="EMBL" id="JAUYVI010000002">
    <property type="protein sequence ID" value="MDQ7246938.1"/>
    <property type="molecule type" value="Genomic_DNA"/>
</dbReference>
<name>A0ABU0YJM3_9PROT</name>